<evidence type="ECO:0000313" key="1">
    <source>
        <dbReference type="EMBL" id="CAG8441851.1"/>
    </source>
</evidence>
<dbReference type="EMBL" id="CAJVPM010000335">
    <property type="protein sequence ID" value="CAG8441851.1"/>
    <property type="molecule type" value="Genomic_DNA"/>
</dbReference>
<accession>A0ACA9JY91</accession>
<gene>
    <name evidence="1" type="ORF">SCALOS_LOCUS680</name>
</gene>
<reference evidence="1" key="1">
    <citation type="submission" date="2021-06" db="EMBL/GenBank/DDBJ databases">
        <authorList>
            <person name="Kallberg Y."/>
            <person name="Tangrot J."/>
            <person name="Rosling A."/>
        </authorList>
    </citation>
    <scope>NUCLEOTIDE SEQUENCE</scope>
    <source>
        <strain evidence="1">AU212A</strain>
    </source>
</reference>
<protein>
    <submittedName>
        <fullName evidence="1">2909_t:CDS:1</fullName>
    </submittedName>
</protein>
<evidence type="ECO:0000313" key="2">
    <source>
        <dbReference type="Proteomes" id="UP000789860"/>
    </source>
</evidence>
<keyword evidence="2" id="KW-1185">Reference proteome</keyword>
<name>A0ACA9JY91_9GLOM</name>
<sequence length="97" mass="11123">MGNLFLVEQFEVTRQIGFEYLFGGDYDDRGEEEVESMPICRVQIEEMNVFGGNSSYGRSDGVFEQSSLKADKRPGGESEKEKAWVIIIETMMRKEKI</sequence>
<organism evidence="1 2">
    <name type="scientific">Scutellospora calospora</name>
    <dbReference type="NCBI Taxonomy" id="85575"/>
    <lineage>
        <taxon>Eukaryota</taxon>
        <taxon>Fungi</taxon>
        <taxon>Fungi incertae sedis</taxon>
        <taxon>Mucoromycota</taxon>
        <taxon>Glomeromycotina</taxon>
        <taxon>Glomeromycetes</taxon>
        <taxon>Diversisporales</taxon>
        <taxon>Gigasporaceae</taxon>
        <taxon>Scutellospora</taxon>
    </lineage>
</organism>
<comment type="caution">
    <text evidence="1">The sequence shown here is derived from an EMBL/GenBank/DDBJ whole genome shotgun (WGS) entry which is preliminary data.</text>
</comment>
<proteinExistence type="predicted"/>
<dbReference type="Proteomes" id="UP000789860">
    <property type="component" value="Unassembled WGS sequence"/>
</dbReference>